<dbReference type="PANTHER" id="PTHR46082:SF6">
    <property type="entry name" value="AAA+ ATPASE DOMAIN-CONTAINING PROTEIN-RELATED"/>
    <property type="match status" value="1"/>
</dbReference>
<dbReference type="InterPro" id="IPR053137">
    <property type="entry name" value="NLR-like"/>
</dbReference>
<dbReference type="AlphaFoldDB" id="A0A2S4KRT6"/>
<dbReference type="InterPro" id="IPR011990">
    <property type="entry name" value="TPR-like_helical_dom_sf"/>
</dbReference>
<evidence type="ECO:0000313" key="1">
    <source>
        <dbReference type="EMBL" id="POR32899.1"/>
    </source>
</evidence>
<evidence type="ECO:0000313" key="2">
    <source>
        <dbReference type="Proteomes" id="UP000237481"/>
    </source>
</evidence>
<gene>
    <name evidence="1" type="ORF">TPAR_06902</name>
</gene>
<protein>
    <recommendedName>
        <fullName evidence="3">Kinesin light chain</fullName>
    </recommendedName>
</protein>
<name>A0A2S4KRT6_9HYPO</name>
<organism evidence="1 2">
    <name type="scientific">Tolypocladium paradoxum</name>
    <dbReference type="NCBI Taxonomy" id="94208"/>
    <lineage>
        <taxon>Eukaryota</taxon>
        <taxon>Fungi</taxon>
        <taxon>Dikarya</taxon>
        <taxon>Ascomycota</taxon>
        <taxon>Pezizomycotina</taxon>
        <taxon>Sordariomycetes</taxon>
        <taxon>Hypocreomycetidae</taxon>
        <taxon>Hypocreales</taxon>
        <taxon>Ophiocordycipitaceae</taxon>
        <taxon>Tolypocladium</taxon>
    </lineage>
</organism>
<accession>A0A2S4KRT6</accession>
<dbReference type="Proteomes" id="UP000237481">
    <property type="component" value="Unassembled WGS sequence"/>
</dbReference>
<dbReference type="Gene3D" id="1.25.40.10">
    <property type="entry name" value="Tetratricopeptide repeat domain"/>
    <property type="match status" value="1"/>
</dbReference>
<comment type="caution">
    <text evidence="1">The sequence shown here is derived from an EMBL/GenBank/DDBJ whole genome shotgun (WGS) entry which is preliminary data.</text>
</comment>
<dbReference type="SUPFAM" id="SSF48452">
    <property type="entry name" value="TPR-like"/>
    <property type="match status" value="1"/>
</dbReference>
<dbReference type="Pfam" id="PF13424">
    <property type="entry name" value="TPR_12"/>
    <property type="match status" value="1"/>
</dbReference>
<dbReference type="STRING" id="94208.A0A2S4KRT6"/>
<sequence>MGNLARVLRRQGKYEEAEATHRETLALCRQVLGDTHPNTLTSMSSLARVLNNQGKHEEAEVLDKDATT</sequence>
<dbReference type="EMBL" id="PKSG01000773">
    <property type="protein sequence ID" value="POR32899.1"/>
    <property type="molecule type" value="Genomic_DNA"/>
</dbReference>
<reference evidence="1 2" key="1">
    <citation type="submission" date="2018-01" db="EMBL/GenBank/DDBJ databases">
        <title>Harnessing the power of phylogenomics to disentangle the directionality and signatures of interkingdom host jumping in the parasitic fungal genus Tolypocladium.</title>
        <authorList>
            <person name="Quandt C.A."/>
            <person name="Patterson W."/>
            <person name="Spatafora J.W."/>
        </authorList>
    </citation>
    <scope>NUCLEOTIDE SEQUENCE [LARGE SCALE GENOMIC DNA]</scope>
    <source>
        <strain evidence="1 2">NRBC 100945</strain>
    </source>
</reference>
<proteinExistence type="predicted"/>
<keyword evidence="2" id="KW-1185">Reference proteome</keyword>
<dbReference type="OrthoDB" id="626167at2759"/>
<evidence type="ECO:0008006" key="3">
    <source>
        <dbReference type="Google" id="ProtNLM"/>
    </source>
</evidence>
<dbReference type="PANTHER" id="PTHR46082">
    <property type="entry name" value="ATP/GTP-BINDING PROTEIN-RELATED"/>
    <property type="match status" value="1"/>
</dbReference>